<feature type="domain" description="Peptidoglycan binding-like" evidence="8">
    <location>
        <begin position="232"/>
        <end position="287"/>
    </location>
</feature>
<dbReference type="Gene3D" id="1.10.101.10">
    <property type="entry name" value="PGBD-like superfamily/PGBD"/>
    <property type="match status" value="1"/>
</dbReference>
<name>A0ABU5UDW5_9CYAN</name>
<dbReference type="Gene3D" id="1.10.530.40">
    <property type="match status" value="1"/>
</dbReference>
<dbReference type="HAMAP" id="MF_04110">
    <property type="entry name" value="ENDOLYSIN_T4"/>
    <property type="match status" value="1"/>
</dbReference>
<evidence type="ECO:0000256" key="3">
    <source>
        <dbReference type="ARBA" id="ARBA00022638"/>
    </source>
</evidence>
<protein>
    <recommendedName>
        <fullName evidence="7">Lysozyme</fullName>
        <ecNumber evidence="7">3.2.1.17</ecNumber>
    </recommendedName>
</protein>
<keyword evidence="2 7" id="KW-0929">Antimicrobial</keyword>
<comment type="similarity">
    <text evidence="7">Belongs to the glycosyl hydrolase 24 family.</text>
</comment>
<keyword evidence="6 7" id="KW-0326">Glycosidase</keyword>
<evidence type="ECO:0000256" key="2">
    <source>
        <dbReference type="ARBA" id="ARBA00022529"/>
    </source>
</evidence>
<evidence type="ECO:0000259" key="8">
    <source>
        <dbReference type="Pfam" id="PF01471"/>
    </source>
</evidence>
<dbReference type="CDD" id="cd00737">
    <property type="entry name" value="lyz_endolysin_autolysin"/>
    <property type="match status" value="1"/>
</dbReference>
<dbReference type="PANTHER" id="PTHR38107:SF3">
    <property type="entry name" value="LYSOZYME RRRD-RELATED"/>
    <property type="match status" value="1"/>
</dbReference>
<evidence type="ECO:0000313" key="9">
    <source>
        <dbReference type="EMBL" id="MEA5581692.1"/>
    </source>
</evidence>
<dbReference type="RefSeq" id="WP_323196022.1">
    <property type="nucleotide sequence ID" value="NZ_JAYGHG010000013.1"/>
</dbReference>
<evidence type="ECO:0000256" key="5">
    <source>
        <dbReference type="ARBA" id="ARBA00023200"/>
    </source>
</evidence>
<sequence length="289" mass="32099">MIKRLQIFQDGTLSEVEEDTIFKVTETKGQVDLLIEALQFTQAETFTVTPDDAVPPSVPEPRASIKTINAEGLRLLQSFEGLYLEAYLDPVNIWTIGWGATEGVYKGMKITKAQAEEILKKELSKFEAAVAKAVKVQINDNQHSALVCFSYNVGARALFKSTLLALLNQGKYQEAADQFLRWDKARGQALLGLSRRRRAEQSLFLSKPWEWAKTWEPTRVLRLAAPGQPLIQGDDVIKLQQALVKAGFSLKVDGYFGNDTDVAVKQFQQKKGLTVDGDVGPKTLQALGL</sequence>
<dbReference type="InterPro" id="IPR051018">
    <property type="entry name" value="Bacteriophage_GH24"/>
</dbReference>
<dbReference type="Pfam" id="PF00959">
    <property type="entry name" value="Phage_lysozyme"/>
    <property type="match status" value="1"/>
</dbReference>
<keyword evidence="10" id="KW-1185">Reference proteome</keyword>
<dbReference type="EC" id="3.2.1.17" evidence="7"/>
<dbReference type="InterPro" id="IPR034690">
    <property type="entry name" value="Endolysin_T4_type"/>
</dbReference>
<dbReference type="SUPFAM" id="SSF47090">
    <property type="entry name" value="PGBD-like"/>
    <property type="match status" value="1"/>
</dbReference>
<dbReference type="InterPro" id="IPR023347">
    <property type="entry name" value="Lysozyme_dom_sf"/>
</dbReference>
<dbReference type="SUPFAM" id="SSF53955">
    <property type="entry name" value="Lysozyme-like"/>
    <property type="match status" value="1"/>
</dbReference>
<dbReference type="Proteomes" id="UP001302120">
    <property type="component" value="Unassembled WGS sequence"/>
</dbReference>
<dbReference type="InterPro" id="IPR023346">
    <property type="entry name" value="Lysozyme-like_dom_sf"/>
</dbReference>
<evidence type="ECO:0000256" key="6">
    <source>
        <dbReference type="ARBA" id="ARBA00023295"/>
    </source>
</evidence>
<comment type="caution">
    <text evidence="9">The sequence shown here is derived from an EMBL/GenBank/DDBJ whole genome shotgun (WGS) entry which is preliminary data.</text>
</comment>
<gene>
    <name evidence="9" type="ORF">VB620_10110</name>
</gene>
<dbReference type="PANTHER" id="PTHR38107">
    <property type="match status" value="1"/>
</dbReference>
<accession>A0ABU5UDW5</accession>
<organism evidence="9 10">
    <name type="scientific">Nodularia harveyana UHCC-0300</name>
    <dbReference type="NCBI Taxonomy" id="2974287"/>
    <lineage>
        <taxon>Bacteria</taxon>
        <taxon>Bacillati</taxon>
        <taxon>Cyanobacteriota</taxon>
        <taxon>Cyanophyceae</taxon>
        <taxon>Nostocales</taxon>
        <taxon>Nodulariaceae</taxon>
        <taxon>Nodularia</taxon>
    </lineage>
</organism>
<evidence type="ECO:0000313" key="10">
    <source>
        <dbReference type="Proteomes" id="UP001302120"/>
    </source>
</evidence>
<dbReference type="EMBL" id="JAYGHG010000013">
    <property type="protein sequence ID" value="MEA5581692.1"/>
    <property type="molecule type" value="Genomic_DNA"/>
</dbReference>
<dbReference type="InterPro" id="IPR033907">
    <property type="entry name" value="Endolysin_autolysin"/>
</dbReference>
<comment type="catalytic activity">
    <reaction evidence="1 7">
        <text>Hydrolysis of (1-&gt;4)-beta-linkages between N-acetylmuramic acid and N-acetyl-D-glucosamine residues in a peptidoglycan and between N-acetyl-D-glucosamine residues in chitodextrins.</text>
        <dbReference type="EC" id="3.2.1.17"/>
    </reaction>
</comment>
<evidence type="ECO:0000256" key="7">
    <source>
        <dbReference type="RuleBase" id="RU003788"/>
    </source>
</evidence>
<dbReference type="InterPro" id="IPR036366">
    <property type="entry name" value="PGBDSf"/>
</dbReference>
<dbReference type="InterPro" id="IPR002477">
    <property type="entry name" value="Peptidoglycan-bd-like"/>
</dbReference>
<keyword evidence="5" id="KW-1035">Host cytoplasm</keyword>
<keyword evidence="4 7" id="KW-0378">Hydrolase</keyword>
<proteinExistence type="inferred from homology"/>
<reference evidence="9 10" key="1">
    <citation type="submission" date="2023-12" db="EMBL/GenBank/DDBJ databases">
        <title>Baltic Sea Cyanobacteria.</title>
        <authorList>
            <person name="Delbaje E."/>
            <person name="Fewer D.P."/>
            <person name="Shishido T.K."/>
        </authorList>
    </citation>
    <scope>NUCLEOTIDE SEQUENCE [LARGE SCALE GENOMIC DNA]</scope>
    <source>
        <strain evidence="9 10">UHCC-0300</strain>
    </source>
</reference>
<dbReference type="Pfam" id="PF01471">
    <property type="entry name" value="PG_binding_1"/>
    <property type="match status" value="1"/>
</dbReference>
<evidence type="ECO:0000256" key="1">
    <source>
        <dbReference type="ARBA" id="ARBA00000632"/>
    </source>
</evidence>
<keyword evidence="3 7" id="KW-0081">Bacteriolytic enzyme</keyword>
<dbReference type="GO" id="GO:0016787">
    <property type="term" value="F:hydrolase activity"/>
    <property type="evidence" value="ECO:0007669"/>
    <property type="project" value="UniProtKB-KW"/>
</dbReference>
<dbReference type="InterPro" id="IPR002196">
    <property type="entry name" value="Glyco_hydro_24"/>
</dbReference>
<evidence type="ECO:0000256" key="4">
    <source>
        <dbReference type="ARBA" id="ARBA00022801"/>
    </source>
</evidence>
<dbReference type="InterPro" id="IPR036365">
    <property type="entry name" value="PGBD-like_sf"/>
</dbReference>